<comment type="caution">
    <text evidence="1">The sequence shown here is derived from an EMBL/GenBank/DDBJ whole genome shotgun (WGS) entry which is preliminary data.</text>
</comment>
<evidence type="ECO:0000313" key="2">
    <source>
        <dbReference type="EMBL" id="MCL7344199.1"/>
    </source>
</evidence>
<dbReference type="AlphaFoldDB" id="A0A0F2LSM9"/>
<gene>
    <name evidence="2" type="ORF">TQ35_006460</name>
    <name evidence="1" type="ORF">TQ35_05225</name>
</gene>
<proteinExistence type="predicted"/>
<accession>A0A0F2LSM9</accession>
<dbReference type="EMBL" id="JZWS02000005">
    <property type="protein sequence ID" value="MCL7344199.1"/>
    <property type="molecule type" value="Genomic_DNA"/>
</dbReference>
<dbReference type="SUPFAM" id="SSF48208">
    <property type="entry name" value="Six-hairpin glycosidases"/>
    <property type="match status" value="1"/>
</dbReference>
<name>A0A0F2LSM9_9CREN</name>
<evidence type="ECO:0008006" key="3">
    <source>
        <dbReference type="Google" id="ProtNLM"/>
    </source>
</evidence>
<sequence>MLTDKVLSDAKFYNKPIALLFYTEDCDVCKPLFEKVKELSISKRFYLFEVDAIERSDYFIRLTRGLVPSIAVVSPEVKLLGIVESNDVDFVDKSLRRIHERYSQGYKGEEIPSFSPDPEDPSLDVLYEVLNRAMSGETIDFRGAEFVKLVSTVHKEYQKALKTLNPENELAKFVLTGERPPLETKYVFTTAFLVSYGLLEPKELYRFFGERGLVYRSQRKEGYGYLVDQSVVGNALITLYNRTGDSEYLKSAEEVFSFIKQNLSTEKGFRDVIARDKVTSSLFLEPLANAEASLFFARLWAATENEEAKKLAEVAIRCAYAGSRDIRVISRIALTMVVLNERVKTSEKVAELDYRVYLGHTNCKFEFDGTCFNSLEEIRPKVF</sequence>
<protein>
    <recommendedName>
        <fullName evidence="3">Thioredoxin</fullName>
    </recommendedName>
</protein>
<reference evidence="1" key="1">
    <citation type="submission" date="2015-03" db="EMBL/GenBank/DDBJ databases">
        <title>Metagenome Sequencing of an Archaeal-Dominated Microbial Community from a Hot Spring at the Los Azufres Geothermal Field, Mexico.</title>
        <authorList>
            <person name="Servin-Garciduenas L.E."/>
            <person name="Martinez-Romero E."/>
        </authorList>
    </citation>
    <scope>NUCLEOTIDE SEQUENCE [LARGE SCALE GENOMIC DNA]</scope>
    <source>
        <strain evidence="1">AZ1-454</strain>
    </source>
</reference>
<dbReference type="GO" id="GO:0005975">
    <property type="term" value="P:carbohydrate metabolic process"/>
    <property type="evidence" value="ECO:0007669"/>
    <property type="project" value="InterPro"/>
</dbReference>
<dbReference type="InterPro" id="IPR036249">
    <property type="entry name" value="Thioredoxin-like_sf"/>
</dbReference>
<dbReference type="Gene3D" id="3.40.30.10">
    <property type="entry name" value="Glutaredoxin"/>
    <property type="match status" value="1"/>
</dbReference>
<organism evidence="1">
    <name type="scientific">Candidatus Aramenus sulfurataquae</name>
    <dbReference type="NCBI Taxonomy" id="1326980"/>
    <lineage>
        <taxon>Archaea</taxon>
        <taxon>Thermoproteota</taxon>
        <taxon>Thermoprotei</taxon>
        <taxon>Sulfolobales</taxon>
        <taxon>Sulfolobaceae</taxon>
        <taxon>Candidatus Aramenus</taxon>
    </lineage>
</organism>
<evidence type="ECO:0000313" key="1">
    <source>
        <dbReference type="EMBL" id="KJR78826.1"/>
    </source>
</evidence>
<dbReference type="PATRIC" id="fig|1326980.8.peg.1717"/>
<dbReference type="SUPFAM" id="SSF52833">
    <property type="entry name" value="Thioredoxin-like"/>
    <property type="match status" value="1"/>
</dbReference>
<dbReference type="EMBL" id="JZWS01000046">
    <property type="protein sequence ID" value="KJR78826.1"/>
    <property type="molecule type" value="Genomic_DNA"/>
</dbReference>
<reference evidence="2" key="2">
    <citation type="submission" date="2022-05" db="EMBL/GenBank/DDBJ databases">
        <title>Metagenome Sequencing of an Archaeal-Dominated Microbial Community from a Hot Spring at the Los Azufres Geothermal Field, Mexico.</title>
        <authorList>
            <person name="Marin-Paredes R."/>
            <person name="Martinez-Romero E."/>
            <person name="Servin-Garciduenas L.E."/>
        </authorList>
    </citation>
    <scope>NUCLEOTIDE SEQUENCE</scope>
    <source>
        <strain evidence="2">AZ1-454</strain>
    </source>
</reference>
<dbReference type="InterPro" id="IPR008928">
    <property type="entry name" value="6-hairpin_glycosidase_sf"/>
</dbReference>
<dbReference type="Gene3D" id="1.50.10.20">
    <property type="match status" value="1"/>
</dbReference>